<dbReference type="EMBL" id="LT671827">
    <property type="protein sequence ID" value="SHO79589.1"/>
    <property type="molecule type" value="Genomic_DNA"/>
</dbReference>
<dbReference type="Proteomes" id="UP000186303">
    <property type="component" value="Chromosome 7"/>
</dbReference>
<dbReference type="PROSITE" id="PS50192">
    <property type="entry name" value="T_SNARE"/>
    <property type="match status" value="1"/>
</dbReference>
<evidence type="ECO:0000256" key="8">
    <source>
        <dbReference type="ARBA" id="ARBA00046280"/>
    </source>
</evidence>
<dbReference type="InterPro" id="IPR039899">
    <property type="entry name" value="BET1_SNARE"/>
</dbReference>
<evidence type="ECO:0000256" key="1">
    <source>
        <dbReference type="ARBA" id="ARBA00004394"/>
    </source>
</evidence>
<feature type="domain" description="T-SNARE coiled-coil homology" evidence="10">
    <location>
        <begin position="8"/>
        <end position="70"/>
    </location>
</feature>
<accession>A0A1M8AAX7</accession>
<dbReference type="GO" id="GO:0000139">
    <property type="term" value="C:Golgi membrane"/>
    <property type="evidence" value="ECO:0007669"/>
    <property type="project" value="UniProtKB-SubCell"/>
</dbReference>
<gene>
    <name evidence="11" type="ORF">MSYG_3939</name>
</gene>
<dbReference type="STRING" id="1230383.A0A1M8AAX7"/>
<evidence type="ECO:0000256" key="5">
    <source>
        <dbReference type="ARBA" id="ARBA00022989"/>
    </source>
</evidence>
<dbReference type="GO" id="GO:0015031">
    <property type="term" value="P:protein transport"/>
    <property type="evidence" value="ECO:0007669"/>
    <property type="project" value="UniProtKB-KW"/>
</dbReference>
<dbReference type="VEuPathDB" id="FungiDB:MSYG_3939"/>
<keyword evidence="6" id="KW-0333">Golgi apparatus</keyword>
<feature type="transmembrane region" description="Helical" evidence="9">
    <location>
        <begin position="80"/>
        <end position="98"/>
    </location>
</feature>
<dbReference type="AlphaFoldDB" id="A0A1M8AAX7"/>
<keyword evidence="7 9" id="KW-0472">Membrane</keyword>
<dbReference type="OrthoDB" id="3063237at2759"/>
<keyword evidence="2" id="KW-0813">Transport</keyword>
<evidence type="ECO:0000256" key="6">
    <source>
        <dbReference type="ARBA" id="ARBA00023034"/>
    </source>
</evidence>
<evidence type="ECO:0000259" key="10">
    <source>
        <dbReference type="PROSITE" id="PS50192"/>
    </source>
</evidence>
<name>A0A1M8AAX7_MALS4</name>
<sequence length="99" mass="11288">MAVYDNPNTYEQQNDESLNRLFNKVRSLREVTVNIHEDADQQRGLIGETSNTFDQLGASLTFTAKQFAHKVTNYAGSHRVTTGIVGSLVVLWALWFFFF</sequence>
<organism evidence="11 12">
    <name type="scientific">Malassezia sympodialis (strain ATCC 42132)</name>
    <name type="common">Atopic eczema-associated yeast</name>
    <dbReference type="NCBI Taxonomy" id="1230383"/>
    <lineage>
        <taxon>Eukaryota</taxon>
        <taxon>Fungi</taxon>
        <taxon>Dikarya</taxon>
        <taxon>Basidiomycota</taxon>
        <taxon>Ustilaginomycotina</taxon>
        <taxon>Malasseziomycetes</taxon>
        <taxon>Malasseziales</taxon>
        <taxon>Malasseziaceae</taxon>
        <taxon>Malassezia</taxon>
    </lineage>
</organism>
<keyword evidence="5 9" id="KW-1133">Transmembrane helix</keyword>
<dbReference type="CDD" id="cd15853">
    <property type="entry name" value="SNARE_Bet1"/>
    <property type="match status" value="1"/>
</dbReference>
<evidence type="ECO:0000313" key="11">
    <source>
        <dbReference type="EMBL" id="SHO79589.1"/>
    </source>
</evidence>
<dbReference type="InterPro" id="IPR000727">
    <property type="entry name" value="T_SNARE_dom"/>
</dbReference>
<dbReference type="Gene3D" id="1.20.5.110">
    <property type="match status" value="1"/>
</dbReference>
<evidence type="ECO:0000256" key="9">
    <source>
        <dbReference type="SAM" id="Phobius"/>
    </source>
</evidence>
<reference evidence="12" key="1">
    <citation type="journal article" date="2017" name="Nucleic Acids Res.">
        <title>Proteogenomics produces comprehensive and highly accurate protein-coding gene annotation in a complete genome assembly of Malassezia sympodialis.</title>
        <authorList>
            <person name="Zhu Y."/>
            <person name="Engstroem P.G."/>
            <person name="Tellgren-Roth C."/>
            <person name="Baudo C.D."/>
            <person name="Kennell J.C."/>
            <person name="Sun S."/>
            <person name="Billmyre R.B."/>
            <person name="Schroeder M.S."/>
            <person name="Andersson A."/>
            <person name="Holm T."/>
            <person name="Sigurgeirsson B."/>
            <person name="Wu G."/>
            <person name="Sankaranarayanan S.R."/>
            <person name="Siddharthan R."/>
            <person name="Sanyal K."/>
            <person name="Lundeberg J."/>
            <person name="Nystedt B."/>
            <person name="Boekhout T."/>
            <person name="Dawson T.L. Jr."/>
            <person name="Heitman J."/>
            <person name="Scheynius A."/>
            <person name="Lehtioe J."/>
        </authorList>
    </citation>
    <scope>NUCLEOTIDE SEQUENCE [LARGE SCALE GENOMIC DNA]</scope>
    <source>
        <strain evidence="12">ATCC 42132</strain>
    </source>
</reference>
<evidence type="ECO:0000256" key="7">
    <source>
        <dbReference type="ARBA" id="ARBA00023136"/>
    </source>
</evidence>
<dbReference type="SUPFAM" id="SSF58038">
    <property type="entry name" value="SNARE fusion complex"/>
    <property type="match status" value="1"/>
</dbReference>
<keyword evidence="12" id="KW-1185">Reference proteome</keyword>
<evidence type="ECO:0000256" key="2">
    <source>
        <dbReference type="ARBA" id="ARBA00022448"/>
    </source>
</evidence>
<protein>
    <recommendedName>
        <fullName evidence="10">t-SNARE coiled-coil homology domain-containing protein</fullName>
    </recommendedName>
</protein>
<evidence type="ECO:0000256" key="4">
    <source>
        <dbReference type="ARBA" id="ARBA00022927"/>
    </source>
</evidence>
<dbReference type="PANTHER" id="PTHR12791">
    <property type="entry name" value="GOLGI SNARE BET1-RELATED"/>
    <property type="match status" value="1"/>
</dbReference>
<keyword evidence="3 9" id="KW-0812">Transmembrane</keyword>
<proteinExistence type="predicted"/>
<evidence type="ECO:0000256" key="3">
    <source>
        <dbReference type="ARBA" id="ARBA00022692"/>
    </source>
</evidence>
<evidence type="ECO:0000313" key="12">
    <source>
        <dbReference type="Proteomes" id="UP000186303"/>
    </source>
</evidence>
<comment type="subcellular location">
    <subcellularLocation>
        <location evidence="8">Endomembrane system</location>
        <topology evidence="8">Single-pass type IV membrane protein</topology>
    </subcellularLocation>
    <subcellularLocation>
        <location evidence="1">Golgi apparatus membrane</location>
    </subcellularLocation>
</comment>
<keyword evidence="4" id="KW-0653">Protein transport</keyword>